<dbReference type="InterPro" id="IPR036397">
    <property type="entry name" value="RNaseH_sf"/>
</dbReference>
<dbReference type="SUPFAM" id="SSF53098">
    <property type="entry name" value="Ribonuclease H-like"/>
    <property type="match status" value="1"/>
</dbReference>
<evidence type="ECO:0000259" key="1">
    <source>
        <dbReference type="SMART" id="SM00479"/>
    </source>
</evidence>
<proteinExistence type="predicted"/>
<name>A0ABS5CDA1_9BACL</name>
<comment type="caution">
    <text evidence="2">The sequence shown here is derived from an EMBL/GenBank/DDBJ whole genome shotgun (WGS) entry which is preliminary data.</text>
</comment>
<dbReference type="InterPro" id="IPR012337">
    <property type="entry name" value="RNaseH-like_sf"/>
</dbReference>
<feature type="domain" description="Exonuclease" evidence="1">
    <location>
        <begin position="25"/>
        <end position="195"/>
    </location>
</feature>
<protein>
    <submittedName>
        <fullName evidence="2">3'-5' exonuclease</fullName>
    </submittedName>
</protein>
<accession>A0ABS5CDA1</accession>
<dbReference type="PANTHER" id="PTHR30231:SF41">
    <property type="entry name" value="DNA POLYMERASE III SUBUNIT EPSILON"/>
    <property type="match status" value="1"/>
</dbReference>
<dbReference type="SMART" id="SM00479">
    <property type="entry name" value="EXOIII"/>
    <property type="match status" value="1"/>
</dbReference>
<dbReference type="Pfam" id="PF00929">
    <property type="entry name" value="RNase_T"/>
    <property type="match status" value="1"/>
</dbReference>
<keyword evidence="3" id="KW-1185">Reference proteome</keyword>
<dbReference type="CDD" id="cd06127">
    <property type="entry name" value="DEDDh"/>
    <property type="match status" value="1"/>
</dbReference>
<dbReference type="PANTHER" id="PTHR30231">
    <property type="entry name" value="DNA POLYMERASE III SUBUNIT EPSILON"/>
    <property type="match status" value="1"/>
</dbReference>
<dbReference type="Proteomes" id="UP000673394">
    <property type="component" value="Unassembled WGS sequence"/>
</dbReference>
<keyword evidence="2" id="KW-0269">Exonuclease</keyword>
<dbReference type="InterPro" id="IPR013520">
    <property type="entry name" value="Ribonucl_H"/>
</dbReference>
<dbReference type="GO" id="GO:0004527">
    <property type="term" value="F:exonuclease activity"/>
    <property type="evidence" value="ECO:0007669"/>
    <property type="project" value="UniProtKB-KW"/>
</dbReference>
<dbReference type="Gene3D" id="3.30.420.10">
    <property type="entry name" value="Ribonuclease H-like superfamily/Ribonuclease H"/>
    <property type="match status" value="1"/>
</dbReference>
<gene>
    <name evidence="2" type="ORF">I8J30_14705</name>
</gene>
<keyword evidence="2" id="KW-0540">Nuclease</keyword>
<evidence type="ECO:0000313" key="2">
    <source>
        <dbReference type="EMBL" id="MBP3963964.1"/>
    </source>
</evidence>
<keyword evidence="2" id="KW-0378">Hydrolase</keyword>
<reference evidence="2 3" key="1">
    <citation type="submission" date="2021-04" db="EMBL/GenBank/DDBJ databases">
        <title>Paenibacillus sp. DLE-14 whole genome sequence.</title>
        <authorList>
            <person name="Ham Y.J."/>
        </authorList>
    </citation>
    <scope>NUCLEOTIDE SEQUENCE [LARGE SCALE GENOMIC DNA]</scope>
    <source>
        <strain evidence="2 3">DLE-14</strain>
    </source>
</reference>
<organism evidence="2 3">
    <name type="scientific">Paenibacillus lignilyticus</name>
    <dbReference type="NCBI Taxonomy" id="1172615"/>
    <lineage>
        <taxon>Bacteria</taxon>
        <taxon>Bacillati</taxon>
        <taxon>Bacillota</taxon>
        <taxon>Bacilli</taxon>
        <taxon>Bacillales</taxon>
        <taxon>Paenibacillaceae</taxon>
        <taxon>Paenibacillus</taxon>
    </lineage>
</organism>
<dbReference type="EMBL" id="JAGKSP010000005">
    <property type="protein sequence ID" value="MBP3963964.1"/>
    <property type="molecule type" value="Genomic_DNA"/>
</dbReference>
<dbReference type="RefSeq" id="WP_210658860.1">
    <property type="nucleotide sequence ID" value="NZ_JAGKSP010000005.1"/>
</dbReference>
<sequence length="223" mass="25357">MNITFLSNDVYLADGIRVDNLVDRLYCIFDLEGTGILAEHESITQFGAILYQNGRVLDTFTSLVNSTTPIPEAVQQLTGISNESLVDAPSYSEVYRRFIEFCGDAVLVTQAGYEYDLPMLKKHCHLHDVPYVERPVIDTKALFAAIHPELDEVFSTDYLIDYYGIEDTDIKRHDAAGDCVLISRILMRILAEYRTKQLADFDLTEGLKVRRFIIPQMYLSKQG</sequence>
<evidence type="ECO:0000313" key="3">
    <source>
        <dbReference type="Proteomes" id="UP000673394"/>
    </source>
</evidence>